<sequence length="214" mass="24159">MPTTFHFSPAQLQVLQAMQARLKVQPTGHPHNTRGDHTFKTHAARMGCRFQSNAYCTEKGKENYFMSHLTLWIESRDPKKKIILNSGASAHIFNGSRLLNNIEMGTFYCIKTGYQGTNLPIKGWESVKLTWGKRKIQLENCLLVPEIVINLISTGVTQRGSILSQRTFHSMSSKIGIQSSKENSDMEYSPLTILAALADLTLQHWPMSLNQKSH</sequence>
<keyword evidence="3" id="KW-1185">Reference proteome</keyword>
<evidence type="ECO:0000313" key="3">
    <source>
        <dbReference type="Proteomes" id="UP000037035"/>
    </source>
</evidence>
<organism evidence="2 3">
    <name type="scientific">Puccinia sorghi</name>
    <dbReference type="NCBI Taxonomy" id="27349"/>
    <lineage>
        <taxon>Eukaryota</taxon>
        <taxon>Fungi</taxon>
        <taxon>Dikarya</taxon>
        <taxon>Basidiomycota</taxon>
        <taxon>Pucciniomycotina</taxon>
        <taxon>Pucciniomycetes</taxon>
        <taxon>Pucciniales</taxon>
        <taxon>Pucciniaceae</taxon>
        <taxon>Puccinia</taxon>
    </lineage>
</organism>
<evidence type="ECO:0000313" key="2">
    <source>
        <dbReference type="EMBL" id="KNZ54909.1"/>
    </source>
</evidence>
<dbReference type="EMBL" id="LAVV01007745">
    <property type="protein sequence ID" value="KNZ54909.1"/>
    <property type="molecule type" value="Genomic_DNA"/>
</dbReference>
<dbReference type="Pfam" id="PF22936">
    <property type="entry name" value="Pol_BBD"/>
    <property type="match status" value="1"/>
</dbReference>
<proteinExistence type="predicted"/>
<dbReference type="AlphaFoldDB" id="A0A0L6V2D9"/>
<dbReference type="VEuPathDB" id="FungiDB:VP01_2819g2"/>
<feature type="domain" description="Retrovirus-related Pol polyprotein from transposon TNT 1-94-like beta-barrel" evidence="1">
    <location>
        <begin position="83"/>
        <end position="158"/>
    </location>
</feature>
<protein>
    <recommendedName>
        <fullName evidence="1">Retrovirus-related Pol polyprotein from transposon TNT 1-94-like beta-barrel domain-containing protein</fullName>
    </recommendedName>
</protein>
<dbReference type="InterPro" id="IPR054722">
    <property type="entry name" value="PolX-like_BBD"/>
</dbReference>
<gene>
    <name evidence="2" type="ORF">VP01_2819g2</name>
</gene>
<dbReference type="Proteomes" id="UP000037035">
    <property type="component" value="Unassembled WGS sequence"/>
</dbReference>
<evidence type="ECO:0000259" key="1">
    <source>
        <dbReference type="Pfam" id="PF22936"/>
    </source>
</evidence>
<comment type="caution">
    <text evidence="2">The sequence shown here is derived from an EMBL/GenBank/DDBJ whole genome shotgun (WGS) entry which is preliminary data.</text>
</comment>
<name>A0A0L6V2D9_9BASI</name>
<reference evidence="2 3" key="1">
    <citation type="submission" date="2015-08" db="EMBL/GenBank/DDBJ databases">
        <title>Next Generation Sequencing and Analysis of the Genome of Puccinia sorghi L Schw, the Causal Agent of Maize Common Rust.</title>
        <authorList>
            <person name="Rochi L."/>
            <person name="Burguener G."/>
            <person name="Darino M."/>
            <person name="Turjanski A."/>
            <person name="Kreff E."/>
            <person name="Dieguez M.J."/>
            <person name="Sacco F."/>
        </authorList>
    </citation>
    <scope>NUCLEOTIDE SEQUENCE [LARGE SCALE GENOMIC DNA]</scope>
    <source>
        <strain evidence="2 3">RO10H11247</strain>
    </source>
</reference>
<accession>A0A0L6V2D9</accession>
<dbReference type="OrthoDB" id="3025757at2759"/>